<keyword evidence="3 8" id="KW-1003">Cell membrane</keyword>
<dbReference type="InterPro" id="IPR004657">
    <property type="entry name" value="MenA"/>
</dbReference>
<dbReference type="InterPro" id="IPR044878">
    <property type="entry name" value="UbiA_sf"/>
</dbReference>
<dbReference type="RefSeq" id="WP_166399790.1">
    <property type="nucleotide sequence ID" value="NZ_JAANAS010000039.1"/>
</dbReference>
<feature type="transmembrane region" description="Helical" evidence="8">
    <location>
        <begin position="12"/>
        <end position="33"/>
    </location>
</feature>
<evidence type="ECO:0000313" key="11">
    <source>
        <dbReference type="Proteomes" id="UP000643701"/>
    </source>
</evidence>
<evidence type="ECO:0000256" key="9">
    <source>
        <dbReference type="NCBIfam" id="TIGR00751"/>
    </source>
</evidence>
<feature type="transmembrane region" description="Helical" evidence="8">
    <location>
        <begin position="251"/>
        <end position="268"/>
    </location>
</feature>
<dbReference type="GO" id="GO:0042371">
    <property type="term" value="P:vitamin K biosynthetic process"/>
    <property type="evidence" value="ECO:0007669"/>
    <property type="project" value="TreeGrafter"/>
</dbReference>
<keyword evidence="2 8" id="KW-0474">Menaquinone biosynthesis</keyword>
<comment type="subcellular location">
    <subcellularLocation>
        <location evidence="8">Cell membrane</location>
        <topology evidence="8">Multi-pass membrane protein</topology>
    </subcellularLocation>
    <subcellularLocation>
        <location evidence="1">Membrane</location>
        <topology evidence="1">Multi-pass membrane protein</topology>
    </subcellularLocation>
</comment>
<name>A0A967DY77_9FLAO</name>
<dbReference type="EC" id="2.5.1.74" evidence="8 9"/>
<dbReference type="EMBL" id="JAANAS010000039">
    <property type="protein sequence ID" value="NGZ89525.1"/>
    <property type="molecule type" value="Genomic_DNA"/>
</dbReference>
<dbReference type="GO" id="GO:0046428">
    <property type="term" value="F:1,4-dihydroxy-2-naphthoate polyprenyltransferase activity"/>
    <property type="evidence" value="ECO:0007669"/>
    <property type="project" value="UniProtKB-UniRule"/>
</dbReference>
<comment type="pathway">
    <text evidence="8">Quinol/quinone metabolism; menaquinone biosynthesis; menaquinol from 1,4-dihydroxy-2-naphthoate: step 1/2.</text>
</comment>
<evidence type="ECO:0000256" key="2">
    <source>
        <dbReference type="ARBA" id="ARBA00022428"/>
    </source>
</evidence>
<keyword evidence="7 8" id="KW-0472">Membrane</keyword>
<feature type="transmembrane region" description="Helical" evidence="8">
    <location>
        <begin position="177"/>
        <end position="196"/>
    </location>
</feature>
<comment type="function">
    <text evidence="8">Conversion of 1,4-dihydroxy-2-naphthoate (DHNA) to demethylmenaquinone (DMK).</text>
</comment>
<dbReference type="Proteomes" id="UP000643701">
    <property type="component" value="Unassembled WGS sequence"/>
</dbReference>
<feature type="transmembrane region" description="Helical" evidence="8">
    <location>
        <begin position="94"/>
        <end position="113"/>
    </location>
</feature>
<evidence type="ECO:0000256" key="6">
    <source>
        <dbReference type="ARBA" id="ARBA00022989"/>
    </source>
</evidence>
<gene>
    <name evidence="8 10" type="primary">menA</name>
    <name evidence="10" type="ORF">G7034_04575</name>
</gene>
<dbReference type="PANTHER" id="PTHR13929">
    <property type="entry name" value="1,4-DIHYDROXY-2-NAPHTHOATE OCTAPRENYLTRANSFERASE"/>
    <property type="match status" value="1"/>
</dbReference>
<keyword evidence="6 8" id="KW-1133">Transmembrane helix</keyword>
<dbReference type="InterPro" id="IPR000537">
    <property type="entry name" value="UbiA_prenyltransferase"/>
</dbReference>
<feature type="transmembrane region" description="Helical" evidence="8">
    <location>
        <begin position="39"/>
        <end position="58"/>
    </location>
</feature>
<evidence type="ECO:0000256" key="3">
    <source>
        <dbReference type="ARBA" id="ARBA00022475"/>
    </source>
</evidence>
<feature type="transmembrane region" description="Helical" evidence="8">
    <location>
        <begin position="153"/>
        <end position="171"/>
    </location>
</feature>
<dbReference type="Pfam" id="PF01040">
    <property type="entry name" value="UbiA"/>
    <property type="match status" value="1"/>
</dbReference>
<reference evidence="10" key="1">
    <citation type="submission" date="2020-03" db="EMBL/GenBank/DDBJ databases">
        <title>Psychroflexus Maritimus sp. nov., isolate from marine sediment.</title>
        <authorList>
            <person name="Zhong Y.-L."/>
        </authorList>
    </citation>
    <scope>NUCLEOTIDE SEQUENCE</scope>
    <source>
        <strain evidence="10">C1</strain>
    </source>
</reference>
<proteinExistence type="inferred from homology"/>
<accession>A0A967DY77</accession>
<dbReference type="Gene3D" id="1.10.357.140">
    <property type="entry name" value="UbiA prenyltransferase"/>
    <property type="match status" value="1"/>
</dbReference>
<feature type="transmembrane region" description="Helical" evidence="8">
    <location>
        <begin position="224"/>
        <end position="245"/>
    </location>
</feature>
<organism evidence="10 11">
    <name type="scientific">Psychroflexus maritimus</name>
    <dbReference type="NCBI Taxonomy" id="2714865"/>
    <lineage>
        <taxon>Bacteria</taxon>
        <taxon>Pseudomonadati</taxon>
        <taxon>Bacteroidota</taxon>
        <taxon>Flavobacteriia</taxon>
        <taxon>Flavobacteriales</taxon>
        <taxon>Flavobacteriaceae</taxon>
        <taxon>Psychroflexus</taxon>
    </lineage>
</organism>
<protein>
    <recommendedName>
        <fullName evidence="8 9">1,4-dihydroxy-2-naphthoate octaprenyltransferase</fullName>
        <shortName evidence="8">DHNA-octaprenyltransferase</shortName>
        <ecNumber evidence="8 9">2.5.1.74</ecNumber>
    </recommendedName>
</protein>
<comment type="catalytic activity">
    <reaction evidence="8">
        <text>an all-trans-polyprenyl diphosphate + 1,4-dihydroxy-2-naphthoate + H(+) = a 2-demethylmenaquinol + CO2 + diphosphate</text>
        <dbReference type="Rhea" id="RHEA:26478"/>
        <dbReference type="Rhea" id="RHEA-COMP:9563"/>
        <dbReference type="Rhea" id="RHEA-COMP:9564"/>
        <dbReference type="ChEBI" id="CHEBI:11173"/>
        <dbReference type="ChEBI" id="CHEBI:15378"/>
        <dbReference type="ChEBI" id="CHEBI:16526"/>
        <dbReference type="ChEBI" id="CHEBI:33019"/>
        <dbReference type="ChEBI" id="CHEBI:55437"/>
        <dbReference type="ChEBI" id="CHEBI:58914"/>
        <dbReference type="EC" id="2.5.1.74"/>
    </reaction>
</comment>
<sequence length="301" mass="33215">MKKIKAWVNAARLRTLPLSVAGILMSSAFVYATPQWNNLIFWLAILTTLALQILSNFANDYGDGVKGTDNNERTGPKRALQSGLLTDKELKKGIIINAAIAFLLALALIYQAFGSENFFYSILFLILGIIAIVAAINYTVGNSAYGYKGFGDLFVFLFFGLVSVIGSYFLYTKLINIKIVFPGIGIGLLSTAVLNLNNMRDLVGDKNSNKLTLVVQMGIKKAKVYHSLLILLGLFFSLLTIGIEAKKISDLLPFLFVIPFFTHLIKVHKNTVAKELDPELKKVALSTFGLCLSWMLLQIFS</sequence>
<dbReference type="GO" id="GO:0005886">
    <property type="term" value="C:plasma membrane"/>
    <property type="evidence" value="ECO:0007669"/>
    <property type="project" value="UniProtKB-SubCell"/>
</dbReference>
<evidence type="ECO:0000256" key="7">
    <source>
        <dbReference type="ARBA" id="ARBA00023136"/>
    </source>
</evidence>
<evidence type="ECO:0000256" key="8">
    <source>
        <dbReference type="HAMAP-Rule" id="MF_01937"/>
    </source>
</evidence>
<dbReference type="InterPro" id="IPR026046">
    <property type="entry name" value="UBIAD1"/>
</dbReference>
<evidence type="ECO:0000256" key="4">
    <source>
        <dbReference type="ARBA" id="ARBA00022679"/>
    </source>
</evidence>
<keyword evidence="11" id="KW-1185">Reference proteome</keyword>
<evidence type="ECO:0000256" key="1">
    <source>
        <dbReference type="ARBA" id="ARBA00004141"/>
    </source>
</evidence>
<comment type="caution">
    <text evidence="10">The sequence shown here is derived from an EMBL/GenBank/DDBJ whole genome shotgun (WGS) entry which is preliminary data.</text>
</comment>
<keyword evidence="4 8" id="KW-0808">Transferase</keyword>
<dbReference type="GO" id="GO:0009234">
    <property type="term" value="P:menaquinone biosynthetic process"/>
    <property type="evidence" value="ECO:0007669"/>
    <property type="project" value="UniProtKB-UniRule"/>
</dbReference>
<dbReference type="HAMAP" id="MF_01937">
    <property type="entry name" value="MenA_1"/>
    <property type="match status" value="1"/>
</dbReference>
<evidence type="ECO:0000256" key="5">
    <source>
        <dbReference type="ARBA" id="ARBA00022692"/>
    </source>
</evidence>
<comment type="similarity">
    <text evidence="8">Belongs to the MenA family. Type 1 subfamily.</text>
</comment>
<dbReference type="NCBIfam" id="TIGR00751">
    <property type="entry name" value="menA"/>
    <property type="match status" value="1"/>
</dbReference>
<dbReference type="PANTHER" id="PTHR13929:SF0">
    <property type="entry name" value="UBIA PRENYLTRANSFERASE DOMAIN-CONTAINING PROTEIN 1"/>
    <property type="match status" value="1"/>
</dbReference>
<feature type="transmembrane region" description="Helical" evidence="8">
    <location>
        <begin position="119"/>
        <end position="141"/>
    </location>
</feature>
<dbReference type="PIRSF" id="PIRSF005355">
    <property type="entry name" value="UBIAD1"/>
    <property type="match status" value="1"/>
</dbReference>
<dbReference type="AlphaFoldDB" id="A0A967DY77"/>
<dbReference type="CDD" id="cd13962">
    <property type="entry name" value="PT_UbiA_UBIAD1"/>
    <property type="match status" value="1"/>
</dbReference>
<keyword evidence="5 8" id="KW-0812">Transmembrane</keyword>
<evidence type="ECO:0000313" key="10">
    <source>
        <dbReference type="EMBL" id="NGZ89525.1"/>
    </source>
</evidence>